<dbReference type="EMBL" id="LR746272">
    <property type="protein sequence ID" value="CAA7402613.1"/>
    <property type="molecule type" value="Genomic_DNA"/>
</dbReference>
<feature type="compositionally biased region" description="Polar residues" evidence="1">
    <location>
        <begin position="119"/>
        <end position="132"/>
    </location>
</feature>
<evidence type="ECO:0000313" key="3">
    <source>
        <dbReference type="Proteomes" id="UP000663760"/>
    </source>
</evidence>
<accession>A0A7I8KXT0</accession>
<feature type="compositionally biased region" description="Polar residues" evidence="1">
    <location>
        <begin position="97"/>
        <end position="108"/>
    </location>
</feature>
<feature type="region of interest" description="Disordered" evidence="1">
    <location>
        <begin position="53"/>
        <end position="76"/>
    </location>
</feature>
<name>A0A7I8KXT0_SPIIN</name>
<dbReference type="AlphaFoldDB" id="A0A7I8KXT0"/>
<gene>
    <name evidence="2" type="ORF">SI8410_09013291</name>
</gene>
<organism evidence="2 3">
    <name type="scientific">Spirodela intermedia</name>
    <name type="common">Intermediate duckweed</name>
    <dbReference type="NCBI Taxonomy" id="51605"/>
    <lineage>
        <taxon>Eukaryota</taxon>
        <taxon>Viridiplantae</taxon>
        <taxon>Streptophyta</taxon>
        <taxon>Embryophyta</taxon>
        <taxon>Tracheophyta</taxon>
        <taxon>Spermatophyta</taxon>
        <taxon>Magnoliopsida</taxon>
        <taxon>Liliopsida</taxon>
        <taxon>Araceae</taxon>
        <taxon>Lemnoideae</taxon>
        <taxon>Spirodela</taxon>
    </lineage>
</organism>
<evidence type="ECO:0000256" key="1">
    <source>
        <dbReference type="SAM" id="MobiDB-lite"/>
    </source>
</evidence>
<evidence type="ECO:0000313" key="2">
    <source>
        <dbReference type="EMBL" id="CAA7402613.1"/>
    </source>
</evidence>
<sequence>MEASHKQGQIGAFFPTTSTASLKARLVALGCAYVSRGISPITRLRSLATSSCGICDSSSSMRPHRSSPSRKTEYSAASAGRNQPYCVYAVCGEKKTGTQPASTASNTDRLVKESPGGCKQNSDPIITSSTRSGSWHWLEPGSHSTLRHLGEAPHCSRIAALTAAFSIPFRGPPTKANRCHLLFRARVEVGRVGDAELVVAFPRISLHGEHRHVCYGGESEETVGAEVYRAVGVVPHEVPSGAAQRQEVVAAVAPPPGGLIEEEFLELHRQAIALGEIGFPELAGGVEAPVEGNVEDLGNEGVRSPARVSLCSCMEDHLPDELMGGVPAAIGSAEFISRCAEDELAEAAVGDVRAHISVYVERAAGIKKREVEPGGQIVHIKLSNALRAPTGDGRELADFISGVGTKVKDLPLRSPTTVRIEESAYEQEPRQ</sequence>
<feature type="region of interest" description="Disordered" evidence="1">
    <location>
        <begin position="97"/>
        <end position="132"/>
    </location>
</feature>
<dbReference type="Proteomes" id="UP000663760">
    <property type="component" value="Chromosome 9"/>
</dbReference>
<reference evidence="2" key="1">
    <citation type="submission" date="2020-02" db="EMBL/GenBank/DDBJ databases">
        <authorList>
            <person name="Scholz U."/>
            <person name="Mascher M."/>
            <person name="Fiebig A."/>
        </authorList>
    </citation>
    <scope>NUCLEOTIDE SEQUENCE</scope>
</reference>
<keyword evidence="3" id="KW-1185">Reference proteome</keyword>
<protein>
    <submittedName>
        <fullName evidence="2">Uncharacterized protein</fullName>
    </submittedName>
</protein>
<proteinExistence type="predicted"/>